<feature type="repeat" description="ANK" evidence="1">
    <location>
        <begin position="44"/>
        <end position="76"/>
    </location>
</feature>
<dbReference type="AlphaFoldDB" id="A0A1H9PB34"/>
<evidence type="ECO:0000313" key="3">
    <source>
        <dbReference type="Proteomes" id="UP000182471"/>
    </source>
</evidence>
<accession>A0A1H9PB34</accession>
<dbReference type="Proteomes" id="UP000182471">
    <property type="component" value="Unassembled WGS sequence"/>
</dbReference>
<dbReference type="InterPro" id="IPR036770">
    <property type="entry name" value="Ankyrin_rpt-contain_sf"/>
</dbReference>
<evidence type="ECO:0000256" key="1">
    <source>
        <dbReference type="PROSITE-ProRule" id="PRU00023"/>
    </source>
</evidence>
<proteinExistence type="predicted"/>
<dbReference type="PROSITE" id="PS50297">
    <property type="entry name" value="ANK_REP_REGION"/>
    <property type="match status" value="1"/>
</dbReference>
<keyword evidence="1" id="KW-0040">ANK repeat</keyword>
<dbReference type="SUPFAM" id="SSF48403">
    <property type="entry name" value="Ankyrin repeat"/>
    <property type="match status" value="1"/>
</dbReference>
<gene>
    <name evidence="2" type="ORF">SAMN02910429_00175</name>
</gene>
<dbReference type="Gene3D" id="1.25.40.20">
    <property type="entry name" value="Ankyrin repeat-containing domain"/>
    <property type="match status" value="1"/>
</dbReference>
<dbReference type="EMBL" id="FOGW01000004">
    <property type="protein sequence ID" value="SER45380.1"/>
    <property type="molecule type" value="Genomic_DNA"/>
</dbReference>
<protein>
    <submittedName>
        <fullName evidence="2">Ankyrin repeat-containing protein</fullName>
    </submittedName>
</protein>
<dbReference type="PROSITE" id="PS50088">
    <property type="entry name" value="ANK_REPEAT"/>
    <property type="match status" value="1"/>
</dbReference>
<dbReference type="InterPro" id="IPR002110">
    <property type="entry name" value="Ankyrin_rpt"/>
</dbReference>
<evidence type="ECO:0000313" key="2">
    <source>
        <dbReference type="EMBL" id="SER45380.1"/>
    </source>
</evidence>
<organism evidence="2 3">
    <name type="scientific">Lachnobacterium bovis</name>
    <dbReference type="NCBI Taxonomy" id="140626"/>
    <lineage>
        <taxon>Bacteria</taxon>
        <taxon>Bacillati</taxon>
        <taxon>Bacillota</taxon>
        <taxon>Clostridia</taxon>
        <taxon>Lachnospirales</taxon>
        <taxon>Lachnospiraceae</taxon>
        <taxon>Lachnobacterium</taxon>
    </lineage>
</organism>
<dbReference type="Pfam" id="PF12796">
    <property type="entry name" value="Ank_2"/>
    <property type="match status" value="1"/>
</dbReference>
<name>A0A1H9PB34_9FIRM</name>
<reference evidence="3" key="1">
    <citation type="submission" date="2016-10" db="EMBL/GenBank/DDBJ databases">
        <authorList>
            <person name="Varghese N."/>
            <person name="Submissions S."/>
        </authorList>
    </citation>
    <scope>NUCLEOTIDE SEQUENCE [LARGE SCALE GENOMIC DNA]</scope>
    <source>
        <strain evidence="3">S1b</strain>
    </source>
</reference>
<sequence length="137" mass="15774">MKDRFNRDEMFYRIADINIPMKEKKDDVLEAMKHINNPNFQDLNGTSYLHMACQAHCVEAIEILLVLGANPNINDNRGFSPITSALGSINNNNGAILNLMLQYGLDLKKMEGNQTLKEWIEMFDDEELNEIIRKTEK</sequence>
<dbReference type="RefSeq" id="WP_027421846.1">
    <property type="nucleotide sequence ID" value="NZ_FOGW01000004.1"/>
</dbReference>
<keyword evidence="3" id="KW-1185">Reference proteome</keyword>